<dbReference type="STRING" id="226230.J5PQA8"/>
<dbReference type="AlphaFoldDB" id="J5PQA8"/>
<dbReference type="EMBL" id="AACI03000802">
    <property type="protein sequence ID" value="EJT43433.1"/>
    <property type="molecule type" value="Genomic_DNA"/>
</dbReference>
<dbReference type="GO" id="GO:0006364">
    <property type="term" value="P:rRNA processing"/>
    <property type="evidence" value="ECO:0007669"/>
    <property type="project" value="TreeGrafter"/>
</dbReference>
<dbReference type="Pfam" id="PF08167">
    <property type="entry name" value="RIX1"/>
    <property type="match status" value="1"/>
</dbReference>
<sequence>MSEEFIAASTLAKSLEFAQGNDFHAILTTLRSPAYINEQLLKSELGFLVTKILKLLRSSNDFDLWKGCHTSVVVCAYNPLILSAHGGQLLAAIYSKLEQKTSFYSSVISSSHGKELFNTLVSSMAIIIDLTKNKPTLSREALVPKLKAIIPTLITLSQYEPKLVLPVLQKILKRNNTTFKPFINKFRTVLTNLIISDYASLDSKTQKSVCENFAYLHLLKIQVSNTNDDETQAHHKVYPDANWRTGLLSILSQFKPIIQLCEEILDLNKIMNYRN</sequence>
<evidence type="ECO:0000313" key="7">
    <source>
        <dbReference type="EMBL" id="EJT43433.1"/>
    </source>
</evidence>
<dbReference type="InterPro" id="IPR016024">
    <property type="entry name" value="ARM-type_fold"/>
</dbReference>
<name>J5PQA8_SACK1</name>
<dbReference type="PANTHER" id="PTHR34105">
    <property type="entry name" value="PROLINE-, GLUTAMIC ACID- AND LEUCINE-RICH PROTEIN 1"/>
    <property type="match status" value="1"/>
</dbReference>
<evidence type="ECO:0000256" key="3">
    <source>
        <dbReference type="ARBA" id="ARBA00010511"/>
    </source>
</evidence>
<comment type="function">
    <text evidence="1">Component of the RIX1 complex required for processing of ITS2 sequences from 35S pre-rRNA and the nucleoplasmic transit of the pre-60S ribosomal subunits. Regulates pre-60S association of the critical remodeling factor MDN1.</text>
</comment>
<keyword evidence="5" id="KW-0539">Nucleus</keyword>
<protein>
    <recommendedName>
        <fullName evidence="4">Pre-rRNA-processing protein RIX1</fullName>
    </recommendedName>
</protein>
<reference evidence="7 8" key="1">
    <citation type="journal article" date="2003" name="Science">
        <title>Finding functional features in Saccharomyces genomes by phylogenetic footprinting.</title>
        <authorList>
            <person name="Cliften P.F."/>
            <person name="Sudarsanam P."/>
            <person name="Desikan A."/>
            <person name="Fulton L."/>
            <person name="Fulton B."/>
            <person name="Majors J."/>
            <person name="Waterston R."/>
            <person name="Cohen B.A."/>
            <person name="Johnston M."/>
        </authorList>
    </citation>
    <scope>NUCLEOTIDE SEQUENCE [LARGE SCALE GENOMIC DNA]</scope>
    <source>
        <strain evidence="8">ATCC MYA-4449 / AS 2.2408 / CBS 8840 / NBRC 1802 / NCYC 2889</strain>
    </source>
</reference>
<organism evidence="7 8">
    <name type="scientific">Saccharomyces kudriavzevii (strain ATCC MYA-4449 / AS 2.2408 / CBS 8840 / NBRC 1802 / NCYC 2889)</name>
    <name type="common">Yeast</name>
    <dbReference type="NCBI Taxonomy" id="226230"/>
    <lineage>
        <taxon>Eukaryota</taxon>
        <taxon>Fungi</taxon>
        <taxon>Dikarya</taxon>
        <taxon>Ascomycota</taxon>
        <taxon>Saccharomycotina</taxon>
        <taxon>Saccharomycetes</taxon>
        <taxon>Saccharomycetales</taxon>
        <taxon>Saccharomycetaceae</taxon>
        <taxon>Saccharomyces</taxon>
    </lineage>
</organism>
<evidence type="ECO:0000256" key="2">
    <source>
        <dbReference type="ARBA" id="ARBA00004123"/>
    </source>
</evidence>
<accession>J5PQA8</accession>
<evidence type="ECO:0000259" key="6">
    <source>
        <dbReference type="Pfam" id="PF08167"/>
    </source>
</evidence>
<gene>
    <name evidence="7" type="primary">YHR197W</name>
    <name evidence="7" type="ORF">SKUD_168902</name>
</gene>
<comment type="subcellular location">
    <subcellularLocation>
        <location evidence="2">Nucleus</location>
    </subcellularLocation>
</comment>
<dbReference type="PANTHER" id="PTHR34105:SF1">
    <property type="entry name" value="PROLINE-, GLUTAMIC ACID- AND LEUCINE-RICH PROTEIN 1"/>
    <property type="match status" value="1"/>
</dbReference>
<evidence type="ECO:0000256" key="1">
    <source>
        <dbReference type="ARBA" id="ARBA00003770"/>
    </source>
</evidence>
<feature type="domain" description="Pre-rRNA-processing protein RIX1 N-terminal" evidence="6">
    <location>
        <begin position="9"/>
        <end position="200"/>
    </location>
</feature>
<evidence type="ECO:0000256" key="4">
    <source>
        <dbReference type="ARBA" id="ARBA00021502"/>
    </source>
</evidence>
<dbReference type="HOGENOM" id="CLU_1012487_0_0_1"/>
<proteinExistence type="inferred from homology"/>
<evidence type="ECO:0000313" key="8">
    <source>
        <dbReference type="Proteomes" id="UP000002753"/>
    </source>
</evidence>
<keyword evidence="8" id="KW-1185">Reference proteome</keyword>
<reference evidence="8" key="2">
    <citation type="journal article" date="2011" name="G3 (Bethesda)">
        <title>The awesome power of yeast evolutionary genetics: New genome sequences and strain resources for the Saccharomyces sensu stricto genus.</title>
        <authorList>
            <person name="Scannell D.R."/>
            <person name="Zill O.A."/>
            <person name="Rokas A."/>
            <person name="Payen C."/>
            <person name="Dunham M.J."/>
            <person name="Eisen M.B."/>
            <person name="Rine J."/>
            <person name="Johnston M."/>
            <person name="Hittinger C.T."/>
        </authorList>
    </citation>
    <scope>GENOME REANNOTATION</scope>
    <source>
        <strain evidence="8">ATCC MYA-4449 / AS 2.2408 / CBS 8840 / NBRC 1802 / NCYC 2889</strain>
    </source>
</reference>
<dbReference type="SUPFAM" id="SSF48371">
    <property type="entry name" value="ARM repeat"/>
    <property type="match status" value="1"/>
</dbReference>
<comment type="caution">
    <text evidence="7">The sequence shown here is derived from an EMBL/GenBank/DDBJ whole genome shotgun (WGS) entry which is preliminary data.</text>
</comment>
<dbReference type="GO" id="GO:0005634">
    <property type="term" value="C:nucleus"/>
    <property type="evidence" value="ECO:0007669"/>
    <property type="project" value="UniProtKB-SubCell"/>
</dbReference>
<evidence type="ECO:0000256" key="5">
    <source>
        <dbReference type="ARBA" id="ARBA00023242"/>
    </source>
</evidence>
<dbReference type="Proteomes" id="UP000002753">
    <property type="component" value="Unassembled WGS sequence"/>
</dbReference>
<comment type="similarity">
    <text evidence="3">Belongs to the RIX1/PELP1 family.</text>
</comment>
<dbReference type="InterPro" id="IPR012583">
    <property type="entry name" value="RIX1_N"/>
</dbReference>